<dbReference type="PRINTS" id="PR00039">
    <property type="entry name" value="HTHLYSR"/>
</dbReference>
<dbReference type="SUPFAM" id="SSF53850">
    <property type="entry name" value="Periplasmic binding protein-like II"/>
    <property type="match status" value="1"/>
</dbReference>
<protein>
    <submittedName>
        <fullName evidence="6">LysR family transcriptional regulator</fullName>
    </submittedName>
</protein>
<dbReference type="InterPro" id="IPR036390">
    <property type="entry name" value="WH_DNA-bd_sf"/>
</dbReference>
<sequence length="302" mass="32767">MLSLAQVQTFLAILDEGSIQQAAQRLSCSQPTVSQQLRKLEEYLGAALIFRNRGQSVPTQAGQLFIPHARSLMAAAERSRAVIENRRLNLVASGNIGVYLAPRLVADFETRRRGEYSVDLAITTNRGAIDALLSGTADVVMSEWRETHPSIEWLSWCREKLVVIAPKDHLLARQSLISKDELLSYPIIGGESGTGTGRILRDFFGQDSCKLQIGRQLGSTAAVKEAVKAGLGLSIVLAYTVESEVASGSLVALDIKEADIFKTLYLGISADCPQSSLTRAFVHHCTTHTQQDAHIPSAGSSH</sequence>
<evidence type="ECO:0000259" key="5">
    <source>
        <dbReference type="PROSITE" id="PS50931"/>
    </source>
</evidence>
<keyword evidence="3" id="KW-0238">DNA-binding</keyword>
<organism evidence="6 7">
    <name type="scientific">Roseibium aestuarii</name>
    <dbReference type="NCBI Taxonomy" id="2600299"/>
    <lineage>
        <taxon>Bacteria</taxon>
        <taxon>Pseudomonadati</taxon>
        <taxon>Pseudomonadota</taxon>
        <taxon>Alphaproteobacteria</taxon>
        <taxon>Hyphomicrobiales</taxon>
        <taxon>Stappiaceae</taxon>
        <taxon>Roseibium</taxon>
    </lineage>
</organism>
<dbReference type="EMBL" id="JBHUFA010000001">
    <property type="protein sequence ID" value="MFD1695648.1"/>
    <property type="molecule type" value="Genomic_DNA"/>
</dbReference>
<evidence type="ECO:0000256" key="4">
    <source>
        <dbReference type="ARBA" id="ARBA00023163"/>
    </source>
</evidence>
<name>A0ABW4JY77_9HYPH</name>
<keyword evidence="2" id="KW-0805">Transcription regulation</keyword>
<dbReference type="Pfam" id="PF03466">
    <property type="entry name" value="LysR_substrate"/>
    <property type="match status" value="1"/>
</dbReference>
<evidence type="ECO:0000256" key="1">
    <source>
        <dbReference type="ARBA" id="ARBA00009437"/>
    </source>
</evidence>
<dbReference type="Pfam" id="PF00126">
    <property type="entry name" value="HTH_1"/>
    <property type="match status" value="1"/>
</dbReference>
<dbReference type="SUPFAM" id="SSF46785">
    <property type="entry name" value="Winged helix' DNA-binding domain"/>
    <property type="match status" value="1"/>
</dbReference>
<gene>
    <name evidence="6" type="ORF">ACFSC7_08985</name>
</gene>
<evidence type="ECO:0000256" key="2">
    <source>
        <dbReference type="ARBA" id="ARBA00023015"/>
    </source>
</evidence>
<comment type="caution">
    <text evidence="6">The sequence shown here is derived from an EMBL/GenBank/DDBJ whole genome shotgun (WGS) entry which is preliminary data.</text>
</comment>
<dbReference type="PROSITE" id="PS50931">
    <property type="entry name" value="HTH_LYSR"/>
    <property type="match status" value="1"/>
</dbReference>
<proteinExistence type="inferred from homology"/>
<dbReference type="PANTHER" id="PTHR30126:SF40">
    <property type="entry name" value="HTH-TYPE TRANSCRIPTIONAL REGULATOR GLTR"/>
    <property type="match status" value="1"/>
</dbReference>
<keyword evidence="4" id="KW-0804">Transcription</keyword>
<evidence type="ECO:0000256" key="3">
    <source>
        <dbReference type="ARBA" id="ARBA00023125"/>
    </source>
</evidence>
<feature type="domain" description="HTH lysR-type" evidence="5">
    <location>
        <begin position="2"/>
        <end position="59"/>
    </location>
</feature>
<dbReference type="InterPro" id="IPR000847">
    <property type="entry name" value="LysR_HTH_N"/>
</dbReference>
<dbReference type="RefSeq" id="WP_188318742.1">
    <property type="nucleotide sequence ID" value="NZ_JBHUFA010000001.1"/>
</dbReference>
<comment type="similarity">
    <text evidence="1">Belongs to the LysR transcriptional regulatory family.</text>
</comment>
<dbReference type="Gene3D" id="3.40.190.290">
    <property type="match status" value="1"/>
</dbReference>
<keyword evidence="7" id="KW-1185">Reference proteome</keyword>
<accession>A0ABW4JY77</accession>
<dbReference type="PANTHER" id="PTHR30126">
    <property type="entry name" value="HTH-TYPE TRANSCRIPTIONAL REGULATOR"/>
    <property type="match status" value="1"/>
</dbReference>
<evidence type="ECO:0000313" key="7">
    <source>
        <dbReference type="Proteomes" id="UP001597327"/>
    </source>
</evidence>
<dbReference type="Proteomes" id="UP001597327">
    <property type="component" value="Unassembled WGS sequence"/>
</dbReference>
<dbReference type="InterPro" id="IPR036388">
    <property type="entry name" value="WH-like_DNA-bd_sf"/>
</dbReference>
<dbReference type="Gene3D" id="1.10.10.10">
    <property type="entry name" value="Winged helix-like DNA-binding domain superfamily/Winged helix DNA-binding domain"/>
    <property type="match status" value="1"/>
</dbReference>
<reference evidence="7" key="1">
    <citation type="journal article" date="2019" name="Int. J. Syst. Evol. Microbiol.">
        <title>The Global Catalogue of Microorganisms (GCM) 10K type strain sequencing project: providing services to taxonomists for standard genome sequencing and annotation.</title>
        <authorList>
            <consortium name="The Broad Institute Genomics Platform"/>
            <consortium name="The Broad Institute Genome Sequencing Center for Infectious Disease"/>
            <person name="Wu L."/>
            <person name="Ma J."/>
        </authorList>
    </citation>
    <scope>NUCLEOTIDE SEQUENCE [LARGE SCALE GENOMIC DNA]</scope>
    <source>
        <strain evidence="7">JCM 3369</strain>
    </source>
</reference>
<evidence type="ECO:0000313" key="6">
    <source>
        <dbReference type="EMBL" id="MFD1695648.1"/>
    </source>
</evidence>
<dbReference type="InterPro" id="IPR005119">
    <property type="entry name" value="LysR_subst-bd"/>
</dbReference>